<evidence type="ECO:0000256" key="8">
    <source>
        <dbReference type="SAM" id="MobiDB-lite"/>
    </source>
</evidence>
<evidence type="ECO:0000256" key="2">
    <source>
        <dbReference type="ARBA" id="ARBA00022771"/>
    </source>
</evidence>
<dbReference type="PROSITE" id="PS50884">
    <property type="entry name" value="ZF_DOF_2"/>
    <property type="match status" value="1"/>
</dbReference>
<keyword evidence="6" id="KW-0804">Transcription</keyword>
<evidence type="ECO:0000256" key="6">
    <source>
        <dbReference type="ARBA" id="ARBA00023163"/>
    </source>
</evidence>
<organism evidence="10 11">
    <name type="scientific">Sphagnum troendelagicum</name>
    <dbReference type="NCBI Taxonomy" id="128251"/>
    <lineage>
        <taxon>Eukaryota</taxon>
        <taxon>Viridiplantae</taxon>
        <taxon>Streptophyta</taxon>
        <taxon>Embryophyta</taxon>
        <taxon>Bryophyta</taxon>
        <taxon>Sphagnophytina</taxon>
        <taxon>Sphagnopsida</taxon>
        <taxon>Sphagnales</taxon>
        <taxon>Sphagnaceae</taxon>
        <taxon>Sphagnum</taxon>
    </lineage>
</organism>
<feature type="domain" description="Dof-type" evidence="9">
    <location>
        <begin position="184"/>
        <end position="238"/>
    </location>
</feature>
<feature type="region of interest" description="Disordered" evidence="8">
    <location>
        <begin position="589"/>
        <end position="614"/>
    </location>
</feature>
<accession>A0ABP0UR99</accession>
<dbReference type="EMBL" id="OZ019897">
    <property type="protein sequence ID" value="CAK9226704.1"/>
    <property type="molecule type" value="Genomic_DNA"/>
</dbReference>
<evidence type="ECO:0000313" key="11">
    <source>
        <dbReference type="Proteomes" id="UP001497512"/>
    </source>
</evidence>
<keyword evidence="1" id="KW-0479">Metal-binding</keyword>
<keyword evidence="5" id="KW-0238">DNA-binding</keyword>
<keyword evidence="2" id="KW-0863">Zinc-finger</keyword>
<dbReference type="PROSITE" id="PS01361">
    <property type="entry name" value="ZF_DOF_1"/>
    <property type="match status" value="1"/>
</dbReference>
<proteinExistence type="predicted"/>
<keyword evidence="3" id="KW-0862">Zinc</keyword>
<dbReference type="Proteomes" id="UP001497512">
    <property type="component" value="Chromosome 5"/>
</dbReference>
<feature type="compositionally biased region" description="Low complexity" evidence="8">
    <location>
        <begin position="130"/>
        <end position="151"/>
    </location>
</feature>
<feature type="compositionally biased region" description="Polar residues" evidence="8">
    <location>
        <begin position="50"/>
        <end position="60"/>
    </location>
</feature>
<dbReference type="InterPro" id="IPR045174">
    <property type="entry name" value="Dof"/>
</dbReference>
<evidence type="ECO:0000256" key="3">
    <source>
        <dbReference type="ARBA" id="ARBA00022833"/>
    </source>
</evidence>
<evidence type="ECO:0000313" key="10">
    <source>
        <dbReference type="EMBL" id="CAK9226704.1"/>
    </source>
</evidence>
<evidence type="ECO:0000259" key="9">
    <source>
        <dbReference type="PROSITE" id="PS50884"/>
    </source>
</evidence>
<gene>
    <name evidence="10" type="ORF">CSSPTR1EN2_LOCUS18372</name>
</gene>
<evidence type="ECO:0000256" key="1">
    <source>
        <dbReference type="ARBA" id="ARBA00022723"/>
    </source>
</evidence>
<evidence type="ECO:0000256" key="4">
    <source>
        <dbReference type="ARBA" id="ARBA00023015"/>
    </source>
</evidence>
<dbReference type="PANTHER" id="PTHR31089">
    <property type="entry name" value="CYCLIC DOF FACTOR 2"/>
    <property type="match status" value="1"/>
</dbReference>
<feature type="region of interest" description="Disordered" evidence="8">
    <location>
        <begin position="106"/>
        <end position="184"/>
    </location>
</feature>
<sequence>MSKFRNWLLKEERAGSPVTVDPSIKLFGATIAFTGGCENAHTGKEVIRDNNPSSWQTCTQENRDSGGAGNAEEAGEEPPVQQTEDCHQPSLGMQIVSGLGRSYLGANGPAAEAEEEEKSLKSSKGGPSDSTVTTTGAETVLAVAAAASEEGGSMKHKKEEEEEEEGGHEIRSQGKTLKKPNKPAQCPRCDSLDTKFCYYNNYDVNQPRHFCKNCQRYWTTGGTLRNVPIGAGRRKSKHVQACHAAVANGSVMSIVRPDSQETAHQLLPCSRSRISHLKHPQMPGQCPTLPALDASSGGSPITSICQSSSISERAVLLRHATGKMPPQPYACNNPLVASDGEISLMGGFQVSGSACQKSAVDGTQNGVGATGEVPSKVEKRQAADGCAHSLSEPHSIATQEAAKPGSPMLLHPGLQPDVGGSYRPMSIRDGHGAGSPFGFYNGAWPYGFNVGWTGAVPTVSPGAIGPGQLLPGNGIATWNPPPTGVWTGAGVLPWASLMPGMPGSPWVVPPGWGGGWTVPLPWAASGTASAVNGSVQPTSRLPGMTIPVLGKHPREQLEGRRVDGALLAPKTLRIDDPKEAAQSSVWNALGMPNPPESVLSGVCSKSSNQKQRQK</sequence>
<name>A0ABP0UR99_9BRYO</name>
<keyword evidence="4" id="KW-0805">Transcription regulation</keyword>
<reference evidence="10" key="1">
    <citation type="submission" date="2024-02" db="EMBL/GenBank/DDBJ databases">
        <authorList>
            <consortium name="ELIXIR-Norway"/>
            <consortium name="Elixir Norway"/>
        </authorList>
    </citation>
    <scope>NUCLEOTIDE SEQUENCE</scope>
</reference>
<keyword evidence="7" id="KW-0539">Nucleus</keyword>
<evidence type="ECO:0000256" key="7">
    <source>
        <dbReference type="ARBA" id="ARBA00023242"/>
    </source>
</evidence>
<feature type="region of interest" description="Disordered" evidence="8">
    <location>
        <begin position="44"/>
        <end position="87"/>
    </location>
</feature>
<keyword evidence="11" id="KW-1185">Reference proteome</keyword>
<dbReference type="PANTHER" id="PTHR31089:SF1">
    <property type="entry name" value="CYCLIC DOF FACTOR 3"/>
    <property type="match status" value="1"/>
</dbReference>
<protein>
    <recommendedName>
        <fullName evidence="9">Dof-type domain-containing protein</fullName>
    </recommendedName>
</protein>
<dbReference type="Pfam" id="PF02701">
    <property type="entry name" value="Zn_ribbon_Dof"/>
    <property type="match status" value="1"/>
</dbReference>
<evidence type="ECO:0000256" key="5">
    <source>
        <dbReference type="ARBA" id="ARBA00023125"/>
    </source>
</evidence>
<dbReference type="InterPro" id="IPR003851">
    <property type="entry name" value="Znf_Dof"/>
</dbReference>
<feature type="compositionally biased region" description="Polar residues" evidence="8">
    <location>
        <begin position="603"/>
        <end position="614"/>
    </location>
</feature>